<feature type="signal peptide" evidence="3">
    <location>
        <begin position="1"/>
        <end position="24"/>
    </location>
</feature>
<keyword evidence="2 3" id="KW-0378">Hydrolase</keyword>
<feature type="domain" description="Carboxylesterase type B" evidence="4">
    <location>
        <begin position="36"/>
        <end position="551"/>
    </location>
</feature>
<comment type="caution">
    <text evidence="5">The sequence shown here is derived from an EMBL/GenBank/DDBJ whole genome shotgun (WGS) entry which is preliminary data.</text>
</comment>
<dbReference type="OrthoDB" id="408631at2759"/>
<dbReference type="InterPro" id="IPR029058">
    <property type="entry name" value="AB_hydrolase_fold"/>
</dbReference>
<evidence type="ECO:0000256" key="2">
    <source>
        <dbReference type="ARBA" id="ARBA00022801"/>
    </source>
</evidence>
<dbReference type="SUPFAM" id="SSF53474">
    <property type="entry name" value="alpha/beta-Hydrolases"/>
    <property type="match status" value="1"/>
</dbReference>
<keyword evidence="3" id="KW-0732">Signal</keyword>
<dbReference type="InterPro" id="IPR050654">
    <property type="entry name" value="AChE-related_enzymes"/>
</dbReference>
<reference evidence="5" key="1">
    <citation type="journal article" date="2021" name="Nat. Commun.">
        <title>Genetic determinants of endophytism in the Arabidopsis root mycobiome.</title>
        <authorList>
            <person name="Mesny F."/>
            <person name="Miyauchi S."/>
            <person name="Thiergart T."/>
            <person name="Pickel B."/>
            <person name="Atanasova L."/>
            <person name="Karlsson M."/>
            <person name="Huettel B."/>
            <person name="Barry K.W."/>
            <person name="Haridas S."/>
            <person name="Chen C."/>
            <person name="Bauer D."/>
            <person name="Andreopoulos W."/>
            <person name="Pangilinan J."/>
            <person name="LaButti K."/>
            <person name="Riley R."/>
            <person name="Lipzen A."/>
            <person name="Clum A."/>
            <person name="Drula E."/>
            <person name="Henrissat B."/>
            <person name="Kohler A."/>
            <person name="Grigoriev I.V."/>
            <person name="Martin F.M."/>
            <person name="Hacquard S."/>
        </authorList>
    </citation>
    <scope>NUCLEOTIDE SEQUENCE</scope>
    <source>
        <strain evidence="5">MPI-CAGE-CH-0235</strain>
    </source>
</reference>
<proteinExistence type="inferred from homology"/>
<evidence type="ECO:0000259" key="4">
    <source>
        <dbReference type="Pfam" id="PF00135"/>
    </source>
</evidence>
<dbReference type="Proteomes" id="UP000813444">
    <property type="component" value="Unassembled WGS sequence"/>
</dbReference>
<gene>
    <name evidence="5" type="ORF">B0I35DRAFT_461600</name>
</gene>
<evidence type="ECO:0000313" key="5">
    <source>
        <dbReference type="EMBL" id="KAH7317097.1"/>
    </source>
</evidence>
<dbReference type="EMBL" id="JAGPNK010000008">
    <property type="protein sequence ID" value="KAH7317097.1"/>
    <property type="molecule type" value="Genomic_DNA"/>
</dbReference>
<comment type="similarity">
    <text evidence="1 3">Belongs to the type-B carboxylesterase/lipase family.</text>
</comment>
<keyword evidence="6" id="KW-1185">Reference proteome</keyword>
<dbReference type="AlphaFoldDB" id="A0A8K0SRP4"/>
<dbReference type="PROSITE" id="PS00122">
    <property type="entry name" value="CARBOXYLESTERASE_B_1"/>
    <property type="match status" value="1"/>
</dbReference>
<dbReference type="InterPro" id="IPR002018">
    <property type="entry name" value="CarbesteraseB"/>
</dbReference>
<organism evidence="5 6">
    <name type="scientific">Stachybotrys elegans</name>
    <dbReference type="NCBI Taxonomy" id="80388"/>
    <lineage>
        <taxon>Eukaryota</taxon>
        <taxon>Fungi</taxon>
        <taxon>Dikarya</taxon>
        <taxon>Ascomycota</taxon>
        <taxon>Pezizomycotina</taxon>
        <taxon>Sordariomycetes</taxon>
        <taxon>Hypocreomycetidae</taxon>
        <taxon>Hypocreales</taxon>
        <taxon>Stachybotryaceae</taxon>
        <taxon>Stachybotrys</taxon>
    </lineage>
</organism>
<feature type="chain" id="PRO_5035488449" description="Carboxylic ester hydrolase" evidence="3">
    <location>
        <begin position="25"/>
        <end position="574"/>
    </location>
</feature>
<evidence type="ECO:0000313" key="6">
    <source>
        <dbReference type="Proteomes" id="UP000813444"/>
    </source>
</evidence>
<dbReference type="PANTHER" id="PTHR43918">
    <property type="entry name" value="ACETYLCHOLINESTERASE"/>
    <property type="match status" value="1"/>
</dbReference>
<evidence type="ECO:0000256" key="1">
    <source>
        <dbReference type="ARBA" id="ARBA00005964"/>
    </source>
</evidence>
<accession>A0A8K0SRP4</accession>
<dbReference type="PROSITE" id="PS00941">
    <property type="entry name" value="CARBOXYLESTERASE_B_2"/>
    <property type="match status" value="1"/>
</dbReference>
<dbReference type="InterPro" id="IPR019826">
    <property type="entry name" value="Carboxylesterase_B_AS"/>
</dbReference>
<dbReference type="Gene3D" id="3.40.50.1820">
    <property type="entry name" value="alpha/beta hydrolase"/>
    <property type="match status" value="1"/>
</dbReference>
<name>A0A8K0SRP4_9HYPO</name>
<dbReference type="InterPro" id="IPR019819">
    <property type="entry name" value="Carboxylesterase_B_CS"/>
</dbReference>
<dbReference type="Pfam" id="PF00135">
    <property type="entry name" value="COesterase"/>
    <property type="match status" value="1"/>
</dbReference>
<protein>
    <recommendedName>
        <fullName evidence="3">Carboxylic ester hydrolase</fullName>
        <ecNumber evidence="3">3.1.1.-</ecNumber>
    </recommendedName>
</protein>
<dbReference type="PANTHER" id="PTHR43918:SF4">
    <property type="entry name" value="CARBOXYLIC ESTER HYDROLASE"/>
    <property type="match status" value="1"/>
</dbReference>
<sequence>MVSGIQRLGELAVTALSLASVTTASPALQQRSAVQVPVVSLKNGSYSGIHLPEYGQDNFLGMPYAKPPVGDLRFRVPQPLDSTWDGVREATEYSPFCIGYGSDTWVLGNHVSEDCLTINVVRPAGVSAEDSLPVAFWVHGGGFTNGGSGDPRYNLSFIVEQSVQMGTPIVAASINYRLQSWGFLHGNEIVEEGSTNIAFRDQRLALHWVQENIASFGGNPDEVTLWGESAGARSVGVQLIAYDGRDDHLFKRAVMQSASPAPATPQPFTANDWEPYYQAVLSAAGCSPDNQTETNGLDCLRTVPVDDLSAIFNSTLKAKIPGLGQVVDGDLVTAPGDDLMREHKFVKVPLLMGTNFDEGAEYATQGINTDEQFLQLIANNGIDKVAAARIAELYPDDPDVGIPATLPGRPSGDIAFLGSQWKRVAAYRGDTQQHGPRRFTTRMWAEAGVPAYSYHFNVRPHGIAYWFGAKHFVEVVFVFNNVDGLGYENAVSENPMEGKPAKFLEIADKMSKMWVSFFVTGDPNWNPRACSKWPQYTLDAPANIVFDANTTKTAFIEPDTYRQEEIDYLIDLLN</sequence>
<dbReference type="EC" id="3.1.1.-" evidence="3"/>
<evidence type="ECO:0000256" key="3">
    <source>
        <dbReference type="RuleBase" id="RU361235"/>
    </source>
</evidence>
<dbReference type="GO" id="GO:0052689">
    <property type="term" value="F:carboxylic ester hydrolase activity"/>
    <property type="evidence" value="ECO:0007669"/>
    <property type="project" value="TreeGrafter"/>
</dbReference>